<evidence type="ECO:0008006" key="5">
    <source>
        <dbReference type="Google" id="ProtNLM"/>
    </source>
</evidence>
<feature type="coiled-coil region" evidence="1">
    <location>
        <begin position="251"/>
        <end position="290"/>
    </location>
</feature>
<dbReference type="RefSeq" id="WP_186955250.1">
    <property type="nucleotide sequence ID" value="NZ_JACOFX010000011.1"/>
</dbReference>
<feature type="signal peptide" evidence="2">
    <location>
        <begin position="1"/>
        <end position="33"/>
    </location>
</feature>
<organism evidence="3 4">
    <name type="scientific">Undibacterium umbellatum</name>
    <dbReference type="NCBI Taxonomy" id="2762300"/>
    <lineage>
        <taxon>Bacteria</taxon>
        <taxon>Pseudomonadati</taxon>
        <taxon>Pseudomonadota</taxon>
        <taxon>Betaproteobacteria</taxon>
        <taxon>Burkholderiales</taxon>
        <taxon>Oxalobacteraceae</taxon>
        <taxon>Undibacterium</taxon>
    </lineage>
</organism>
<comment type="caution">
    <text evidence="3">The sequence shown here is derived from an EMBL/GenBank/DDBJ whole genome shotgun (WGS) entry which is preliminary data.</text>
</comment>
<feature type="chain" id="PRO_5045522746" description="Lipoprotein" evidence="2">
    <location>
        <begin position="34"/>
        <end position="295"/>
    </location>
</feature>
<name>A0ABR6ZDB9_9BURK</name>
<keyword evidence="4" id="KW-1185">Reference proteome</keyword>
<evidence type="ECO:0000256" key="2">
    <source>
        <dbReference type="SAM" id="SignalP"/>
    </source>
</evidence>
<keyword evidence="2" id="KW-0732">Signal</keyword>
<gene>
    <name evidence="3" type="ORF">H8L47_19390</name>
</gene>
<reference evidence="3 4" key="1">
    <citation type="submission" date="2020-08" db="EMBL/GenBank/DDBJ databases">
        <title>Novel species isolated from subtropical streams in China.</title>
        <authorList>
            <person name="Lu H."/>
        </authorList>
    </citation>
    <scope>NUCLEOTIDE SEQUENCE [LARGE SCALE GENOMIC DNA]</scope>
    <source>
        <strain evidence="3 4">NL8W</strain>
    </source>
</reference>
<dbReference type="EMBL" id="JACOFX010000011">
    <property type="protein sequence ID" value="MBC3909735.1"/>
    <property type="molecule type" value="Genomic_DNA"/>
</dbReference>
<sequence length="295" mass="32829">MNTCSQVVQRLMLVLICCIISACGNLAPVRTFADETKKLSAAFDPMLTGSSASCVEKYKRKKLITADKFDPEVAEKKAKELCGPMDDDNKTIADLNGLLEQYADTLAALADEKLPSYKTELNGLKNSLGKIKKPGTGEALINADKLGAITALTEFLSRIATQHMQKAAIRDLLSHEAAINTITTALKDYANLNYKAWLRDEKNEILVLRKALDERAAKEMLASNYLKTILLSEERQIAAREKTVDAFIKSVTELQKSNAEIRKKFDRLDDKELLDQLKQFGKEVAALRNQLKDAF</sequence>
<proteinExistence type="predicted"/>
<protein>
    <recommendedName>
        <fullName evidence="5">Lipoprotein</fullName>
    </recommendedName>
</protein>
<keyword evidence="1" id="KW-0175">Coiled coil</keyword>
<evidence type="ECO:0000313" key="4">
    <source>
        <dbReference type="Proteomes" id="UP000646911"/>
    </source>
</evidence>
<evidence type="ECO:0000313" key="3">
    <source>
        <dbReference type="EMBL" id="MBC3909735.1"/>
    </source>
</evidence>
<accession>A0ABR6ZDB9</accession>
<evidence type="ECO:0000256" key="1">
    <source>
        <dbReference type="SAM" id="Coils"/>
    </source>
</evidence>
<dbReference type="Proteomes" id="UP000646911">
    <property type="component" value="Unassembled WGS sequence"/>
</dbReference>